<feature type="region of interest" description="Disordered" evidence="1">
    <location>
        <begin position="113"/>
        <end position="159"/>
    </location>
</feature>
<feature type="region of interest" description="Disordered" evidence="1">
    <location>
        <begin position="332"/>
        <end position="373"/>
    </location>
</feature>
<dbReference type="InterPro" id="IPR029205">
    <property type="entry name" value="Clathrin-bd"/>
</dbReference>
<dbReference type="PANTHER" id="PTHR16156:SF7">
    <property type="entry name" value="CLATHRIN BINDING BOX OF AFTIPHILIN CONTAINING 1"/>
    <property type="match status" value="1"/>
</dbReference>
<gene>
    <name evidence="4 5" type="primary">CLBA1</name>
</gene>
<reference evidence="4 5" key="1">
    <citation type="submission" date="2025-04" db="UniProtKB">
        <authorList>
            <consortium name="RefSeq"/>
        </authorList>
    </citation>
    <scope>IDENTIFICATION</scope>
    <source>
        <tissue evidence="4 5">Kidney</tissue>
    </source>
</reference>
<evidence type="ECO:0000256" key="1">
    <source>
        <dbReference type="SAM" id="MobiDB-lite"/>
    </source>
</evidence>
<feature type="compositionally biased region" description="Polar residues" evidence="1">
    <location>
        <begin position="81"/>
        <end position="90"/>
    </location>
</feature>
<dbReference type="OrthoDB" id="9894316at2759"/>
<evidence type="ECO:0000313" key="4">
    <source>
        <dbReference type="RefSeq" id="XP_011376025.1"/>
    </source>
</evidence>
<dbReference type="Pfam" id="PF15045">
    <property type="entry name" value="Clathrin_bdg"/>
    <property type="match status" value="1"/>
</dbReference>
<protein>
    <submittedName>
        <fullName evidence="4 5">Uncharacterized protein CLBA1 isoform X1</fullName>
    </submittedName>
</protein>
<organism evidence="3 5">
    <name type="scientific">Pteropus vampyrus</name>
    <name type="common">Large flying fox</name>
    <dbReference type="NCBI Taxonomy" id="132908"/>
    <lineage>
        <taxon>Eukaryota</taxon>
        <taxon>Metazoa</taxon>
        <taxon>Chordata</taxon>
        <taxon>Craniata</taxon>
        <taxon>Vertebrata</taxon>
        <taxon>Euteleostomi</taxon>
        <taxon>Mammalia</taxon>
        <taxon>Eutheria</taxon>
        <taxon>Laurasiatheria</taxon>
        <taxon>Chiroptera</taxon>
        <taxon>Yinpterochiroptera</taxon>
        <taxon>Pteropodoidea</taxon>
        <taxon>Pteropodidae</taxon>
        <taxon>Pteropodinae</taxon>
        <taxon>Pteropus</taxon>
    </lineage>
</organism>
<dbReference type="RefSeq" id="XP_011376026.1">
    <property type="nucleotide sequence ID" value="XM_011377724.2"/>
</dbReference>
<name>A0A6P3REM6_PTEVA</name>
<proteinExistence type="predicted"/>
<dbReference type="RefSeq" id="XP_011376025.1">
    <property type="nucleotide sequence ID" value="XM_011377723.2"/>
</dbReference>
<sequence>MRPGDTNMQGLRELGGELGGMPLLSGSLSDLPREAGEVALRQASEDSSASEAAGRQSPADVEGVRTRSQLSPAPEARISGLSGSFSTCTTPGLDPVEHSSAWGEFQGFRESSAKSEQFSRSFELPERATAAQSPRPASHKQHGSQPPPQGGPWVTGTAAISPSEPMVSYEKIFRFAFQEVPVEQAAEGVPTLDHFLEAGSEGEPGLGSVHKRCPESRRLWAALHHADSTSTSRCPWHASRCRQNFLLVLGVDSAQVSDSGGDGRTAHDCASPLWPRTPRHLGTQRAGLWGPGGEALAVGVGTRQAHGEDGGAWGPGASAHPVWLAGVLAGQPRAPGQKEVPSGGTATQGEGEEPGERSQPGQLCLMGTPADSSLAPELSETMQAGESWRSAMRLARTFFHVRYHGDFQTWKTQRGWQAQ</sequence>
<keyword evidence="3" id="KW-1185">Reference proteome</keyword>
<dbReference type="GO" id="GO:0030121">
    <property type="term" value="C:AP-1 adaptor complex"/>
    <property type="evidence" value="ECO:0007669"/>
    <property type="project" value="TreeGrafter"/>
</dbReference>
<dbReference type="GO" id="GO:0030276">
    <property type="term" value="F:clathrin binding"/>
    <property type="evidence" value="ECO:0007669"/>
    <property type="project" value="InterPro"/>
</dbReference>
<dbReference type="AlphaFoldDB" id="A0A6P3REM6"/>
<feature type="domain" description="Aftiphilin clathrin-binding box" evidence="2">
    <location>
        <begin position="216"/>
        <end position="267"/>
    </location>
</feature>
<feature type="region of interest" description="Disordered" evidence="1">
    <location>
        <begin position="1"/>
        <end position="99"/>
    </location>
</feature>
<dbReference type="GO" id="GO:0032588">
    <property type="term" value="C:trans-Golgi network membrane"/>
    <property type="evidence" value="ECO:0007669"/>
    <property type="project" value="InterPro"/>
</dbReference>
<accession>A0A6P3REM6</accession>
<dbReference type="PANTHER" id="PTHR16156">
    <property type="entry name" value="AFTIPHILIN A-RELATED"/>
    <property type="match status" value="1"/>
</dbReference>
<dbReference type="InterPro" id="IPR046359">
    <property type="entry name" value="Aftin-like"/>
</dbReference>
<evidence type="ECO:0000313" key="3">
    <source>
        <dbReference type="Proteomes" id="UP000515202"/>
    </source>
</evidence>
<dbReference type="Proteomes" id="UP000515202">
    <property type="component" value="Unplaced"/>
</dbReference>
<dbReference type="GeneID" id="105303882"/>
<feature type="region of interest" description="Disordered" evidence="1">
    <location>
        <begin position="257"/>
        <end position="278"/>
    </location>
</feature>
<dbReference type="CTD" id="122616"/>
<feature type="compositionally biased region" description="Low complexity" evidence="1">
    <location>
        <begin position="20"/>
        <end position="30"/>
    </location>
</feature>
<dbReference type="KEGG" id="pvp:105303882"/>
<evidence type="ECO:0000259" key="2">
    <source>
        <dbReference type="Pfam" id="PF15045"/>
    </source>
</evidence>
<evidence type="ECO:0000313" key="5">
    <source>
        <dbReference type="RefSeq" id="XP_011376026.1"/>
    </source>
</evidence>